<sequence>MTIAELDRYIEVLEEKAAELKQMIASGKEVIIPIQNSSDLADQTQFTGMQELEMRTLDSSTTKLHQIEAALQRLRDGTFGVCIDCEENISPKRLKAVPWAPRCVDCQGAADKQPTLSIATA</sequence>
<dbReference type="InterPro" id="IPR000962">
    <property type="entry name" value="Znf_DskA_TraR"/>
</dbReference>
<evidence type="ECO:0000259" key="6">
    <source>
        <dbReference type="Pfam" id="PF01258"/>
    </source>
</evidence>
<feature type="domain" description="Zinc finger DksA/TraR C4-type" evidence="6">
    <location>
        <begin position="77"/>
        <end position="110"/>
    </location>
</feature>
<gene>
    <name evidence="7" type="ORF">A2431_00100</name>
</gene>
<dbReference type="EMBL" id="MHWW01000012">
    <property type="protein sequence ID" value="OHB14824.1"/>
    <property type="molecule type" value="Genomic_DNA"/>
</dbReference>
<evidence type="ECO:0000256" key="4">
    <source>
        <dbReference type="PROSITE-ProRule" id="PRU00510"/>
    </source>
</evidence>
<organism evidence="7 8">
    <name type="scientific">Candidatus Zambryskibacteria bacterium RIFOXYC1_FULL_39_10</name>
    <dbReference type="NCBI Taxonomy" id="1802779"/>
    <lineage>
        <taxon>Bacteria</taxon>
        <taxon>Candidatus Zambryskiibacteriota</taxon>
    </lineage>
</organism>
<evidence type="ECO:0000256" key="1">
    <source>
        <dbReference type="ARBA" id="ARBA00022723"/>
    </source>
</evidence>
<comment type="caution">
    <text evidence="7">The sequence shown here is derived from an EMBL/GenBank/DDBJ whole genome shotgun (WGS) entry which is preliminary data.</text>
</comment>
<evidence type="ECO:0000256" key="5">
    <source>
        <dbReference type="SAM" id="Coils"/>
    </source>
</evidence>
<dbReference type="PROSITE" id="PS51128">
    <property type="entry name" value="ZF_DKSA_2"/>
    <property type="match status" value="1"/>
</dbReference>
<keyword evidence="3" id="KW-0862">Zinc</keyword>
<dbReference type="PANTHER" id="PTHR33823:SF4">
    <property type="entry name" value="GENERAL STRESS PROTEIN 16O"/>
    <property type="match status" value="1"/>
</dbReference>
<dbReference type="PANTHER" id="PTHR33823">
    <property type="entry name" value="RNA POLYMERASE-BINDING TRANSCRIPTION FACTOR DKSA-RELATED"/>
    <property type="match status" value="1"/>
</dbReference>
<dbReference type="GO" id="GO:0008270">
    <property type="term" value="F:zinc ion binding"/>
    <property type="evidence" value="ECO:0007669"/>
    <property type="project" value="UniProtKB-KW"/>
</dbReference>
<dbReference type="Proteomes" id="UP000177697">
    <property type="component" value="Unassembled WGS sequence"/>
</dbReference>
<reference evidence="7 8" key="1">
    <citation type="journal article" date="2016" name="Nat. Commun.">
        <title>Thousands of microbial genomes shed light on interconnected biogeochemical processes in an aquifer system.</title>
        <authorList>
            <person name="Anantharaman K."/>
            <person name="Brown C.T."/>
            <person name="Hug L.A."/>
            <person name="Sharon I."/>
            <person name="Castelle C.J."/>
            <person name="Probst A.J."/>
            <person name="Thomas B.C."/>
            <person name="Singh A."/>
            <person name="Wilkins M.J."/>
            <person name="Karaoz U."/>
            <person name="Brodie E.L."/>
            <person name="Williams K.H."/>
            <person name="Hubbard S.S."/>
            <person name="Banfield J.F."/>
        </authorList>
    </citation>
    <scope>NUCLEOTIDE SEQUENCE [LARGE SCALE GENOMIC DNA]</scope>
</reference>
<dbReference type="Gene3D" id="1.20.120.910">
    <property type="entry name" value="DksA, coiled-coil domain"/>
    <property type="match status" value="1"/>
</dbReference>
<evidence type="ECO:0000313" key="8">
    <source>
        <dbReference type="Proteomes" id="UP000177697"/>
    </source>
</evidence>
<dbReference type="InterPro" id="IPR037187">
    <property type="entry name" value="DnaK_N"/>
</dbReference>
<evidence type="ECO:0000313" key="7">
    <source>
        <dbReference type="EMBL" id="OHB14824.1"/>
    </source>
</evidence>
<evidence type="ECO:0000256" key="2">
    <source>
        <dbReference type="ARBA" id="ARBA00022771"/>
    </source>
</evidence>
<feature type="coiled-coil region" evidence="5">
    <location>
        <begin position="3"/>
        <end position="30"/>
    </location>
</feature>
<feature type="zinc finger region" description="dksA C4-type" evidence="4">
    <location>
        <begin position="82"/>
        <end position="106"/>
    </location>
</feature>
<keyword evidence="2" id="KW-0863">Zinc-finger</keyword>
<keyword evidence="1" id="KW-0479">Metal-binding</keyword>
<dbReference type="AlphaFoldDB" id="A0A1G2UZM8"/>
<evidence type="ECO:0000256" key="3">
    <source>
        <dbReference type="ARBA" id="ARBA00022833"/>
    </source>
</evidence>
<dbReference type="SUPFAM" id="SSF57716">
    <property type="entry name" value="Glucocorticoid receptor-like (DNA-binding domain)"/>
    <property type="match status" value="1"/>
</dbReference>
<dbReference type="Pfam" id="PF01258">
    <property type="entry name" value="zf-dskA_traR"/>
    <property type="match status" value="1"/>
</dbReference>
<keyword evidence="5" id="KW-0175">Coiled coil</keyword>
<proteinExistence type="predicted"/>
<accession>A0A1G2UZM8</accession>
<name>A0A1G2UZM8_9BACT</name>
<protein>
    <recommendedName>
        <fullName evidence="6">Zinc finger DksA/TraR C4-type domain-containing protein</fullName>
    </recommendedName>
</protein>
<dbReference type="SUPFAM" id="SSF109635">
    <property type="entry name" value="DnaK suppressor protein DksA, alpha-hairpin domain"/>
    <property type="match status" value="1"/>
</dbReference>